<gene>
    <name evidence="5" type="ORF">HIM_10592</name>
</gene>
<dbReference type="InterPro" id="IPR022210">
    <property type="entry name" value="TF_GCR1-like"/>
</dbReference>
<dbReference type="InterPro" id="IPR052146">
    <property type="entry name" value="HOT1"/>
</dbReference>
<dbReference type="PANTHER" id="PTHR37784:SF2">
    <property type="entry name" value="HIGH-OSMOLARITY-INDUCED TRANSCRIPTION PROTEIN 1"/>
    <property type="match status" value="1"/>
</dbReference>
<evidence type="ECO:0000259" key="3">
    <source>
        <dbReference type="Pfam" id="PF12550"/>
    </source>
</evidence>
<evidence type="ECO:0008006" key="7">
    <source>
        <dbReference type="Google" id="ProtNLM"/>
    </source>
</evidence>
<evidence type="ECO:0000313" key="5">
    <source>
        <dbReference type="EMBL" id="KJZ70011.1"/>
    </source>
</evidence>
<evidence type="ECO:0000259" key="4">
    <source>
        <dbReference type="Pfam" id="PF16787"/>
    </source>
</evidence>
<dbReference type="GO" id="GO:0000981">
    <property type="term" value="F:DNA-binding transcription factor activity, RNA polymerase II-specific"/>
    <property type="evidence" value="ECO:0007669"/>
    <property type="project" value="TreeGrafter"/>
</dbReference>
<dbReference type="GO" id="GO:0060963">
    <property type="term" value="P:positive regulation of ribosomal protein gene transcription by RNA polymerase II"/>
    <property type="evidence" value="ECO:0007669"/>
    <property type="project" value="TreeGrafter"/>
</dbReference>
<evidence type="ECO:0000256" key="2">
    <source>
        <dbReference type="SAM" id="MobiDB-lite"/>
    </source>
</evidence>
<keyword evidence="1" id="KW-0175">Coiled coil</keyword>
<feature type="compositionally biased region" description="Polar residues" evidence="2">
    <location>
        <begin position="641"/>
        <end position="660"/>
    </location>
</feature>
<evidence type="ECO:0000256" key="1">
    <source>
        <dbReference type="SAM" id="Coils"/>
    </source>
</evidence>
<dbReference type="GO" id="GO:0000978">
    <property type="term" value="F:RNA polymerase II cis-regulatory region sequence-specific DNA binding"/>
    <property type="evidence" value="ECO:0007669"/>
    <property type="project" value="TreeGrafter"/>
</dbReference>
<keyword evidence="6" id="KW-1185">Reference proteome</keyword>
<dbReference type="PANTHER" id="PTHR37784">
    <property type="entry name" value="PROTEIN MSN1"/>
    <property type="match status" value="1"/>
</dbReference>
<dbReference type="Pfam" id="PF16787">
    <property type="entry name" value="NDC10_II"/>
    <property type="match status" value="1"/>
</dbReference>
<organism evidence="5 6">
    <name type="scientific">Hirsutella minnesotensis 3608</name>
    <dbReference type="NCBI Taxonomy" id="1043627"/>
    <lineage>
        <taxon>Eukaryota</taxon>
        <taxon>Fungi</taxon>
        <taxon>Dikarya</taxon>
        <taxon>Ascomycota</taxon>
        <taxon>Pezizomycotina</taxon>
        <taxon>Sordariomycetes</taxon>
        <taxon>Hypocreomycetidae</taxon>
        <taxon>Hypocreales</taxon>
        <taxon>Ophiocordycipitaceae</taxon>
        <taxon>Hirsutella</taxon>
    </lineage>
</organism>
<feature type="region of interest" description="Disordered" evidence="2">
    <location>
        <begin position="641"/>
        <end position="666"/>
    </location>
</feature>
<dbReference type="Proteomes" id="UP000054481">
    <property type="component" value="Unassembled WGS sequence"/>
</dbReference>
<feature type="region of interest" description="Disordered" evidence="2">
    <location>
        <begin position="91"/>
        <end position="134"/>
    </location>
</feature>
<dbReference type="InterPro" id="IPR031872">
    <property type="entry name" value="NDC10_II"/>
</dbReference>
<sequence length="855" mass="97225">MAHPDDFELLKAVEHATSYYLMDEDKTQPQNTRRTYTRPQKEWKEWCAEKAFPSIPPDWPKPYNQGGVLPADLVDEGKLVWFLDEKAVSRAPKTGSRAKNERRRWAEGAAERKAKKAEAASLDDPAGPSGPDDSCITVAVKTAVDKTELTSEDEEEPFKSALTLKFNTVRTYGNAITRLWAEQRTRRINGQMLNPSPHPRGFANKAIYRYLLRQTHEKGREEWADRMVGTIKDAYSPAKIPEHTRCAWGLKEKACGLRTSVDFLFGNHMLLRSSNRRPIELADCFCLECPNEGVKVHNNPTYAFVVVMNQGKTNQNGRIEYGACLRHRDPYACLVGQLAFWLFFRWQVEREPFPDFSRPEKWYNIKILRQQKDRPTAGLSYQTSHAWTRRLYSHVGIKTSKASHAPRVAATQNADMAGVPEAQIRRAGRWNMGDSMIGCYLTSLPYAFMRASADFSPEWAGSYFIPRSTVLPSAWLRSQIWPQADFWFQAFKDTSHEMAEVFENKATGAFIELLGWLRVVLLQDAPFLERDFPSHPIFKDPVFKTDEYKNFAASVLRVSEEPREDSQAELIQKAIPAIAEKVRGVEAGIYSLKKTVETEVLSLKAEVTRLKDEIQERNKAEITIVTTISPFGRTHRQTVRYEQQQQGIPTSSQRRQSLSPETRAPVAARAPTVITTTTELPPQIGLPRTIRTVRDLVRLWRHGLAGYMDSVDALEKRWGSQWRLLEFQWRYGGGTLNDTLKTAQKSDALHVSGHNIRTTRATDTQVGSNDSSDSGLHKAMNDAELRANAQTILSVIHKSRPKTTTSAYGPKQEEFEQFCQRKQYCDGATVTEEKLLLFLVEEPGPPSRAQPVRDN</sequence>
<feature type="domain" description="Ndc10" evidence="4">
    <location>
        <begin position="202"/>
        <end position="548"/>
    </location>
</feature>
<feature type="coiled-coil region" evidence="1">
    <location>
        <begin position="593"/>
        <end position="620"/>
    </location>
</feature>
<dbReference type="Gene3D" id="1.10.443.20">
    <property type="entry name" value="Centromere DNA-binding protein complex CBF3 subunit, domain 2"/>
    <property type="match status" value="1"/>
</dbReference>
<feature type="compositionally biased region" description="Basic and acidic residues" evidence="2">
    <location>
        <begin position="103"/>
        <end position="118"/>
    </location>
</feature>
<accession>A0A0F7ZFZ7</accession>
<dbReference type="InterPro" id="IPR038279">
    <property type="entry name" value="Ndc10_dom2_sf"/>
</dbReference>
<feature type="compositionally biased region" description="Low complexity" evidence="2">
    <location>
        <begin position="119"/>
        <end position="134"/>
    </location>
</feature>
<proteinExistence type="predicted"/>
<dbReference type="AlphaFoldDB" id="A0A0F7ZFZ7"/>
<dbReference type="Pfam" id="PF12550">
    <property type="entry name" value="GCR1_C"/>
    <property type="match status" value="1"/>
</dbReference>
<dbReference type="OrthoDB" id="5103085at2759"/>
<reference evidence="5 6" key="1">
    <citation type="journal article" date="2014" name="Genome Biol. Evol.">
        <title>Comparative genomics and transcriptomics analyses reveal divergent lifestyle features of nematode endoparasitic fungus Hirsutella minnesotensis.</title>
        <authorList>
            <person name="Lai Y."/>
            <person name="Liu K."/>
            <person name="Zhang X."/>
            <person name="Zhang X."/>
            <person name="Li K."/>
            <person name="Wang N."/>
            <person name="Shu C."/>
            <person name="Wu Y."/>
            <person name="Wang C."/>
            <person name="Bushley K.E."/>
            <person name="Xiang M."/>
            <person name="Liu X."/>
        </authorList>
    </citation>
    <scope>NUCLEOTIDE SEQUENCE [LARGE SCALE GENOMIC DNA]</scope>
    <source>
        <strain evidence="5 6">3608</strain>
    </source>
</reference>
<protein>
    <recommendedName>
        <fullName evidence="7">Ndc10 domain-containing protein</fullName>
    </recommendedName>
</protein>
<feature type="domain" description="Transcription activator GCR1-like" evidence="3">
    <location>
        <begin position="686"/>
        <end position="724"/>
    </location>
</feature>
<dbReference type="EMBL" id="KQ030656">
    <property type="protein sequence ID" value="KJZ70011.1"/>
    <property type="molecule type" value="Genomic_DNA"/>
</dbReference>
<name>A0A0F7ZFZ7_9HYPO</name>
<evidence type="ECO:0000313" key="6">
    <source>
        <dbReference type="Proteomes" id="UP000054481"/>
    </source>
</evidence>